<dbReference type="Gene3D" id="1.20.58.90">
    <property type="match status" value="1"/>
</dbReference>
<dbReference type="SUPFAM" id="SSF140129">
    <property type="entry name" value="MxiH-like"/>
    <property type="match status" value="1"/>
</dbReference>
<dbReference type="Proteomes" id="UP000290660">
    <property type="component" value="Unassembled WGS sequence"/>
</dbReference>
<keyword evidence="3" id="KW-0813">Transport</keyword>
<name>A0A3V8I841_SALER</name>
<dbReference type="NCBIfam" id="TIGR02105">
    <property type="entry name" value="III_needle"/>
    <property type="match status" value="1"/>
</dbReference>
<evidence type="ECO:0000256" key="4">
    <source>
        <dbReference type="ARBA" id="ARBA00022525"/>
    </source>
</evidence>
<comment type="subcellular location">
    <subcellularLocation>
        <location evidence="1">Cell surface</location>
    </subcellularLocation>
    <subcellularLocation>
        <location evidence="2">Secreted</location>
    </subcellularLocation>
</comment>
<protein>
    <submittedName>
        <fullName evidence="8">EscF/YscF/HrpA family type III secretion system needle major subunit</fullName>
    </submittedName>
</protein>
<evidence type="ECO:0000256" key="5">
    <source>
        <dbReference type="ARBA" id="ARBA00022927"/>
    </source>
</evidence>
<dbReference type="GO" id="GO:0030257">
    <property type="term" value="C:type III protein secretion system complex"/>
    <property type="evidence" value="ECO:0007669"/>
    <property type="project" value="InterPro"/>
</dbReference>
<comment type="caution">
    <text evidence="8">The sequence shown here is derived from an EMBL/GenBank/DDBJ whole genome shotgun (WGS) entry which is preliminary data.</text>
</comment>
<dbReference type="AlphaFoldDB" id="A0A3V8I841"/>
<evidence type="ECO:0000256" key="6">
    <source>
        <dbReference type="ARBA" id="ARBA00023026"/>
    </source>
</evidence>
<dbReference type="EMBL" id="RSEO01000007">
    <property type="protein sequence ID" value="RXQ35798.1"/>
    <property type="molecule type" value="Genomic_DNA"/>
</dbReference>
<gene>
    <name evidence="8" type="ORF">EI538_09480</name>
</gene>
<dbReference type="GO" id="GO:0030254">
    <property type="term" value="P:protein secretion by the type III secretion system"/>
    <property type="evidence" value="ECO:0007669"/>
    <property type="project" value="InterPro"/>
</dbReference>
<keyword evidence="4" id="KW-0964">Secreted</keyword>
<evidence type="ECO:0000313" key="9">
    <source>
        <dbReference type="Proteomes" id="UP000290660"/>
    </source>
</evidence>
<accession>A0A3V8I841</accession>
<comment type="similarity">
    <text evidence="7">Belongs to the SctF family.</text>
</comment>
<dbReference type="GO" id="GO:0009986">
    <property type="term" value="C:cell surface"/>
    <property type="evidence" value="ECO:0007669"/>
    <property type="project" value="UniProtKB-SubCell"/>
</dbReference>
<reference evidence="8 9" key="1">
    <citation type="submission" date="2018-12" db="EMBL/GenBank/DDBJ databases">
        <title>Identification of serotype of rogose Salmonella by whole genome sequencing.</title>
        <authorList>
            <person name="Sacchi C.T."/>
            <person name="Goncalves C.R."/>
            <person name="Tiba-Casas M.R."/>
        </authorList>
    </citation>
    <scope>NUCLEOTIDE SEQUENCE [LARGE SCALE GENOMIC DNA]</scope>
    <source>
        <strain evidence="8 9">169_17</strain>
    </source>
</reference>
<dbReference type="Pfam" id="PF09392">
    <property type="entry name" value="T3SS_needle_F"/>
    <property type="match status" value="1"/>
</dbReference>
<dbReference type="InterPro" id="IPR011841">
    <property type="entry name" value="T3SS_needle_YscF"/>
</dbReference>
<proteinExistence type="inferred from homology"/>
<keyword evidence="5" id="KW-0653">Protein transport</keyword>
<keyword evidence="6" id="KW-0843">Virulence</keyword>
<dbReference type="InterPro" id="IPR037203">
    <property type="entry name" value="T3SS_needle-like_sf"/>
</dbReference>
<sequence>MNLSEITDQMRKVGKTLSNSVPDLLNSSDLVNDPDKMIELQFAVQQYSAYINVESGMLKTIKDLVSTISNRTF</sequence>
<evidence type="ECO:0000256" key="2">
    <source>
        <dbReference type="ARBA" id="ARBA00004613"/>
    </source>
</evidence>
<dbReference type="InterPro" id="IPR021123">
    <property type="entry name" value="T3SS_needle-like"/>
</dbReference>
<dbReference type="RefSeq" id="WP_127173527.1">
    <property type="nucleotide sequence ID" value="NZ_JASMSH010000004.1"/>
</dbReference>
<dbReference type="GO" id="GO:0005576">
    <property type="term" value="C:extracellular region"/>
    <property type="evidence" value="ECO:0007669"/>
    <property type="project" value="UniProtKB-SubCell"/>
</dbReference>
<evidence type="ECO:0000256" key="1">
    <source>
        <dbReference type="ARBA" id="ARBA00004241"/>
    </source>
</evidence>
<evidence type="ECO:0000313" key="8">
    <source>
        <dbReference type="EMBL" id="RXQ35798.1"/>
    </source>
</evidence>
<evidence type="ECO:0000256" key="7">
    <source>
        <dbReference type="ARBA" id="ARBA00035658"/>
    </source>
</evidence>
<evidence type="ECO:0000256" key="3">
    <source>
        <dbReference type="ARBA" id="ARBA00022448"/>
    </source>
</evidence>
<organism evidence="8 9">
    <name type="scientific">Salmonella enterica</name>
    <name type="common">Salmonella choleraesuis</name>
    <dbReference type="NCBI Taxonomy" id="28901"/>
    <lineage>
        <taxon>Bacteria</taxon>
        <taxon>Pseudomonadati</taxon>
        <taxon>Pseudomonadota</taxon>
        <taxon>Gammaproteobacteria</taxon>
        <taxon>Enterobacterales</taxon>
        <taxon>Enterobacteriaceae</taxon>
        <taxon>Salmonella</taxon>
    </lineage>
</organism>